<name>A0A1W6N3Z8_9PROT</name>
<accession>A0A1W6N3Z8</accession>
<feature type="compositionally biased region" description="Low complexity" evidence="1">
    <location>
        <begin position="1"/>
        <end position="13"/>
    </location>
</feature>
<reference evidence="2 3" key="1">
    <citation type="submission" date="2014-06" db="EMBL/GenBank/DDBJ databases">
        <title>The genome of the endonuclear symbiont Nucleicultrix amoebiphila.</title>
        <authorList>
            <person name="Schulz F."/>
            <person name="Horn M."/>
        </authorList>
    </citation>
    <scope>NUCLEOTIDE SEQUENCE [LARGE SCALE GENOMIC DNA]</scope>
    <source>
        <strain evidence="2 3">FS5</strain>
    </source>
</reference>
<evidence type="ECO:0000313" key="3">
    <source>
        <dbReference type="Proteomes" id="UP000237351"/>
    </source>
</evidence>
<dbReference type="Proteomes" id="UP000237351">
    <property type="component" value="Chromosome"/>
</dbReference>
<dbReference type="STRING" id="1414854.GQ61_03975"/>
<evidence type="ECO:0000256" key="1">
    <source>
        <dbReference type="SAM" id="MobiDB-lite"/>
    </source>
</evidence>
<feature type="compositionally biased region" description="Low complexity" evidence="1">
    <location>
        <begin position="140"/>
        <end position="161"/>
    </location>
</feature>
<protein>
    <submittedName>
        <fullName evidence="2">Uncharacterized protein</fullName>
    </submittedName>
</protein>
<evidence type="ECO:0000313" key="2">
    <source>
        <dbReference type="EMBL" id="ARN84610.1"/>
    </source>
</evidence>
<dbReference type="AlphaFoldDB" id="A0A1W6N3Z8"/>
<dbReference type="EMBL" id="CP008743">
    <property type="protein sequence ID" value="ARN84610.1"/>
    <property type="molecule type" value="Genomic_DNA"/>
</dbReference>
<proteinExistence type="predicted"/>
<feature type="compositionally biased region" description="Low complexity" evidence="1">
    <location>
        <begin position="112"/>
        <end position="133"/>
    </location>
</feature>
<dbReference type="KEGG" id="naf:GQ61_03975"/>
<gene>
    <name evidence="2" type="ORF">GQ61_03975</name>
</gene>
<feature type="compositionally biased region" description="Pro residues" evidence="1">
    <location>
        <begin position="162"/>
        <end position="175"/>
    </location>
</feature>
<sequence length="263" mass="28095">MAALLAPAETQAAFGRSDASKARQENPSPIGNKDCADKPIVYKGKKIKPCANQEDLCGVKSPLTRDQQKAEGSWCLQYCSPAAYSKPDKKQLAKANETKKIVEACTLKWAPPVSAPVSTPTSTKTPPSTMTPEPVKEVVPQQSSTKTPISTTIPEPVKEVVPQPPTPPTPPPLPKPVTGTGTSTPSHTTGGPKSSSGDNRAALKAQIEARKDKGTEGLKHIKPVEKEKTSGSFIADALKKKFQHANPDEEPEESTTAKEEWEN</sequence>
<feature type="compositionally biased region" description="Low complexity" evidence="1">
    <location>
        <begin position="176"/>
        <end position="197"/>
    </location>
</feature>
<feature type="compositionally biased region" description="Basic and acidic residues" evidence="1">
    <location>
        <begin position="207"/>
        <end position="229"/>
    </location>
</feature>
<keyword evidence="3" id="KW-1185">Reference proteome</keyword>
<organism evidence="2 3">
    <name type="scientific">Candidatus Nucleicultrix amoebiphila FS5</name>
    <dbReference type="NCBI Taxonomy" id="1414854"/>
    <lineage>
        <taxon>Bacteria</taxon>
        <taxon>Pseudomonadati</taxon>
        <taxon>Pseudomonadota</taxon>
        <taxon>Alphaproteobacteria</taxon>
        <taxon>Holosporales</taxon>
        <taxon>Candidatus Nucleicultricaceae</taxon>
        <taxon>Candidatus Nucleicultrix</taxon>
    </lineage>
</organism>
<feature type="region of interest" description="Disordered" evidence="1">
    <location>
        <begin position="112"/>
        <end position="263"/>
    </location>
</feature>
<feature type="region of interest" description="Disordered" evidence="1">
    <location>
        <begin position="1"/>
        <end position="37"/>
    </location>
</feature>